<keyword evidence="8" id="KW-1185">Reference proteome</keyword>
<proteinExistence type="predicted"/>
<evidence type="ECO:0000256" key="3">
    <source>
        <dbReference type="ARBA" id="ARBA00022833"/>
    </source>
</evidence>
<dbReference type="SUPFAM" id="SSF57850">
    <property type="entry name" value="RING/U-box"/>
    <property type="match status" value="1"/>
</dbReference>
<dbReference type="InterPro" id="IPR013083">
    <property type="entry name" value="Znf_RING/FYVE/PHD"/>
</dbReference>
<dbReference type="EMBL" id="LR746275">
    <property type="protein sequence ID" value="CAA7406188.1"/>
    <property type="molecule type" value="Genomic_DNA"/>
</dbReference>
<feature type="transmembrane region" description="Helical" evidence="5">
    <location>
        <begin position="37"/>
        <end position="58"/>
    </location>
</feature>
<name>A0A7I8LA72_SPIIN</name>
<dbReference type="Pfam" id="PF13639">
    <property type="entry name" value="zf-RING_2"/>
    <property type="match status" value="1"/>
</dbReference>
<sequence length="165" mass="17507">MRRLLGFALPRPMPPPSLLPSAPPVERESEDRVGTNMLIILGALLCVLLCGLGLSSAARWAKRRASLGGAPGVSPARGFAVMGLKKRALRRIPVAVHAQGVGATATDCPICLGAFGEGETVRVLPHCNHRFHVPCIDRWLSSHPSCPTCRHSLLDLPAAAADRIS</sequence>
<keyword evidence="2 4" id="KW-0863">Zinc-finger</keyword>
<accession>A0A7I8LA72</accession>
<protein>
    <recommendedName>
        <fullName evidence="6">RING-type domain-containing protein</fullName>
    </recommendedName>
</protein>
<dbReference type="PANTHER" id="PTHR45798">
    <property type="entry name" value="RING-H2 FINGER PROTEIN ATL61-RELATED-RELATED"/>
    <property type="match status" value="1"/>
</dbReference>
<dbReference type="OrthoDB" id="8062037at2759"/>
<dbReference type="Proteomes" id="UP000663760">
    <property type="component" value="Chromosome 12"/>
</dbReference>
<evidence type="ECO:0000256" key="5">
    <source>
        <dbReference type="SAM" id="Phobius"/>
    </source>
</evidence>
<keyword evidence="3" id="KW-0862">Zinc</keyword>
<dbReference type="GO" id="GO:0008270">
    <property type="term" value="F:zinc ion binding"/>
    <property type="evidence" value="ECO:0007669"/>
    <property type="project" value="UniProtKB-KW"/>
</dbReference>
<keyword evidence="1" id="KW-0479">Metal-binding</keyword>
<evidence type="ECO:0000259" key="6">
    <source>
        <dbReference type="PROSITE" id="PS50089"/>
    </source>
</evidence>
<keyword evidence="5" id="KW-0812">Transmembrane</keyword>
<evidence type="ECO:0000256" key="4">
    <source>
        <dbReference type="PROSITE-ProRule" id="PRU00175"/>
    </source>
</evidence>
<dbReference type="InterPro" id="IPR001841">
    <property type="entry name" value="Znf_RING"/>
</dbReference>
<evidence type="ECO:0000313" key="7">
    <source>
        <dbReference type="EMBL" id="CAA7406188.1"/>
    </source>
</evidence>
<dbReference type="InterPro" id="IPR052788">
    <property type="entry name" value="RING-type_E3_ligase_ATL"/>
</dbReference>
<dbReference type="PANTHER" id="PTHR45798:SF44">
    <property type="entry name" value="RING-H2 FINGER PROTEIN ATL74"/>
    <property type="match status" value="1"/>
</dbReference>
<evidence type="ECO:0000256" key="2">
    <source>
        <dbReference type="ARBA" id="ARBA00022771"/>
    </source>
</evidence>
<dbReference type="PROSITE" id="PS50089">
    <property type="entry name" value="ZF_RING_2"/>
    <property type="match status" value="1"/>
</dbReference>
<dbReference type="AlphaFoldDB" id="A0A7I8LA72"/>
<dbReference type="SMART" id="SM00184">
    <property type="entry name" value="RING"/>
    <property type="match status" value="1"/>
</dbReference>
<keyword evidence="5" id="KW-0472">Membrane</keyword>
<reference evidence="7" key="1">
    <citation type="submission" date="2020-02" db="EMBL/GenBank/DDBJ databases">
        <authorList>
            <person name="Scholz U."/>
            <person name="Mascher M."/>
            <person name="Fiebig A."/>
        </authorList>
    </citation>
    <scope>NUCLEOTIDE SEQUENCE</scope>
</reference>
<dbReference type="CDD" id="cd16461">
    <property type="entry name" value="RING-H2_EL5-like"/>
    <property type="match status" value="1"/>
</dbReference>
<evidence type="ECO:0000256" key="1">
    <source>
        <dbReference type="ARBA" id="ARBA00022723"/>
    </source>
</evidence>
<feature type="domain" description="RING-type" evidence="6">
    <location>
        <begin position="108"/>
        <end position="150"/>
    </location>
</feature>
<keyword evidence="5" id="KW-1133">Transmembrane helix</keyword>
<dbReference type="Gene3D" id="3.30.40.10">
    <property type="entry name" value="Zinc/RING finger domain, C3HC4 (zinc finger)"/>
    <property type="match status" value="1"/>
</dbReference>
<evidence type="ECO:0000313" key="8">
    <source>
        <dbReference type="Proteomes" id="UP000663760"/>
    </source>
</evidence>
<organism evidence="7 8">
    <name type="scientific">Spirodela intermedia</name>
    <name type="common">Intermediate duckweed</name>
    <dbReference type="NCBI Taxonomy" id="51605"/>
    <lineage>
        <taxon>Eukaryota</taxon>
        <taxon>Viridiplantae</taxon>
        <taxon>Streptophyta</taxon>
        <taxon>Embryophyta</taxon>
        <taxon>Tracheophyta</taxon>
        <taxon>Spermatophyta</taxon>
        <taxon>Magnoliopsida</taxon>
        <taxon>Liliopsida</taxon>
        <taxon>Araceae</taxon>
        <taxon>Lemnoideae</taxon>
        <taxon>Spirodela</taxon>
    </lineage>
</organism>
<gene>
    <name evidence="7" type="ORF">SI8410_12016866</name>
</gene>